<keyword evidence="1" id="KW-0472">Membrane</keyword>
<dbReference type="Pfam" id="PF09835">
    <property type="entry name" value="DUF2062"/>
    <property type="match status" value="1"/>
</dbReference>
<name>A0A397QCL5_9HYPH</name>
<organism evidence="3 4">
    <name type="scientific">Dichotomicrobium thermohalophilum</name>
    <dbReference type="NCBI Taxonomy" id="933063"/>
    <lineage>
        <taxon>Bacteria</taxon>
        <taxon>Pseudomonadati</taxon>
        <taxon>Pseudomonadota</taxon>
        <taxon>Alphaproteobacteria</taxon>
        <taxon>Hyphomicrobiales</taxon>
        <taxon>Hyphomicrobiaceae</taxon>
        <taxon>Dichotomicrobium</taxon>
    </lineage>
</organism>
<evidence type="ECO:0000256" key="1">
    <source>
        <dbReference type="SAM" id="Phobius"/>
    </source>
</evidence>
<dbReference type="EMBL" id="QXDF01000001">
    <property type="protein sequence ID" value="RIA55834.1"/>
    <property type="molecule type" value="Genomic_DNA"/>
</dbReference>
<feature type="transmembrane region" description="Helical" evidence="1">
    <location>
        <begin position="150"/>
        <end position="174"/>
    </location>
</feature>
<gene>
    <name evidence="3" type="ORF">BXY53_0919</name>
</gene>
<dbReference type="PANTHER" id="PTHR40547:SF1">
    <property type="entry name" value="SLL0298 PROTEIN"/>
    <property type="match status" value="1"/>
</dbReference>
<feature type="transmembrane region" description="Helical" evidence="1">
    <location>
        <begin position="78"/>
        <end position="101"/>
    </location>
</feature>
<feature type="transmembrane region" description="Helical" evidence="1">
    <location>
        <begin position="43"/>
        <end position="66"/>
    </location>
</feature>
<reference evidence="3 4" key="1">
    <citation type="submission" date="2018-08" db="EMBL/GenBank/DDBJ databases">
        <title>Genomic Encyclopedia of Archaeal and Bacterial Type Strains, Phase II (KMG-II): from individual species to whole genera.</title>
        <authorList>
            <person name="Goeker M."/>
        </authorList>
    </citation>
    <scope>NUCLEOTIDE SEQUENCE [LARGE SCALE GENOMIC DNA]</scope>
    <source>
        <strain evidence="3 4">DSM 5002</strain>
    </source>
</reference>
<keyword evidence="1" id="KW-1133">Transmembrane helix</keyword>
<proteinExistence type="predicted"/>
<feature type="domain" description="DUF2062" evidence="2">
    <location>
        <begin position="19"/>
        <end position="185"/>
    </location>
</feature>
<dbReference type="InterPro" id="IPR018639">
    <property type="entry name" value="DUF2062"/>
</dbReference>
<evidence type="ECO:0000259" key="2">
    <source>
        <dbReference type="Pfam" id="PF09835"/>
    </source>
</evidence>
<dbReference type="PANTHER" id="PTHR40547">
    <property type="entry name" value="SLL0298 PROTEIN"/>
    <property type="match status" value="1"/>
</dbReference>
<dbReference type="Proteomes" id="UP000266273">
    <property type="component" value="Unassembled WGS sequence"/>
</dbReference>
<evidence type="ECO:0000313" key="3">
    <source>
        <dbReference type="EMBL" id="RIA55834.1"/>
    </source>
</evidence>
<accession>A0A397QCL5</accession>
<keyword evidence="1" id="KW-0812">Transmembrane</keyword>
<sequence length="206" mass="23098">MGPPMAAGPRSKRRSPLARLIRYRLHIPMIRSGHPPEHTARGVMMGLIWAFVPLFGLQMGGVLLSWTIGSRMIGWRFALIPAVAFTWVTNILTIVPVYYVYYITGQLMLGHWNDIAGYDAFAALFASTAPSDAGFFEAVWAWIETLLTYWGVPIVLGSLPWTIIIAAGGYRLSLNFVRAYRRRRAERMARRAGNTAEQRGEEASEP</sequence>
<evidence type="ECO:0000313" key="4">
    <source>
        <dbReference type="Proteomes" id="UP000266273"/>
    </source>
</evidence>
<dbReference type="AlphaFoldDB" id="A0A397QCL5"/>
<protein>
    <recommendedName>
        <fullName evidence="2">DUF2062 domain-containing protein</fullName>
    </recommendedName>
</protein>
<keyword evidence="4" id="KW-1185">Reference proteome</keyword>
<comment type="caution">
    <text evidence="3">The sequence shown here is derived from an EMBL/GenBank/DDBJ whole genome shotgun (WGS) entry which is preliminary data.</text>
</comment>